<comment type="caution">
    <text evidence="4">The sequence shown here is derived from an EMBL/GenBank/DDBJ whole genome shotgun (WGS) entry which is preliminary data.</text>
</comment>
<organism evidence="4 5">
    <name type="scientific">Massilia cavernae</name>
    <dbReference type="NCBI Taxonomy" id="2320864"/>
    <lineage>
        <taxon>Bacteria</taxon>
        <taxon>Pseudomonadati</taxon>
        <taxon>Pseudomonadota</taxon>
        <taxon>Betaproteobacteria</taxon>
        <taxon>Burkholderiales</taxon>
        <taxon>Oxalobacteraceae</taxon>
        <taxon>Telluria group</taxon>
        <taxon>Massilia</taxon>
    </lineage>
</organism>
<evidence type="ECO:0000256" key="1">
    <source>
        <dbReference type="ARBA" id="ARBA00004442"/>
    </source>
</evidence>
<keyword evidence="3" id="KW-0998">Cell outer membrane</keyword>
<proteinExistence type="predicted"/>
<keyword evidence="2" id="KW-0472">Membrane</keyword>
<dbReference type="EMBL" id="QYUP01000148">
    <property type="protein sequence ID" value="RJG11489.1"/>
    <property type="molecule type" value="Genomic_DNA"/>
</dbReference>
<dbReference type="Proteomes" id="UP000284006">
    <property type="component" value="Unassembled WGS sequence"/>
</dbReference>
<dbReference type="SUPFAM" id="SSF56935">
    <property type="entry name" value="Porins"/>
    <property type="match status" value="1"/>
</dbReference>
<dbReference type="RefSeq" id="WP_119812386.1">
    <property type="nucleotide sequence ID" value="NZ_QYUP01000148.1"/>
</dbReference>
<comment type="subcellular location">
    <subcellularLocation>
        <location evidence="1">Cell outer membrane</location>
    </subcellularLocation>
</comment>
<dbReference type="GO" id="GO:0009279">
    <property type="term" value="C:cell outer membrane"/>
    <property type="evidence" value="ECO:0007669"/>
    <property type="project" value="UniProtKB-SubCell"/>
</dbReference>
<evidence type="ECO:0000256" key="2">
    <source>
        <dbReference type="ARBA" id="ARBA00023136"/>
    </source>
</evidence>
<accession>A0A418XGA3</accession>
<gene>
    <name evidence="4" type="ORF">D3872_19570</name>
</gene>
<reference evidence="4 5" key="1">
    <citation type="submission" date="2018-09" db="EMBL/GenBank/DDBJ databases">
        <authorList>
            <person name="Zhu H."/>
        </authorList>
    </citation>
    <scope>NUCLEOTIDE SEQUENCE [LARGE SCALE GENOMIC DNA]</scope>
    <source>
        <strain evidence="4 5">K1S02-61</strain>
    </source>
</reference>
<evidence type="ECO:0000313" key="4">
    <source>
        <dbReference type="EMBL" id="RJG11489.1"/>
    </source>
</evidence>
<name>A0A418XGA3_9BURK</name>
<dbReference type="Gene3D" id="2.40.170.20">
    <property type="entry name" value="TonB-dependent receptor, beta-barrel domain"/>
    <property type="match status" value="1"/>
</dbReference>
<dbReference type="InterPro" id="IPR036942">
    <property type="entry name" value="Beta-barrel_TonB_sf"/>
</dbReference>
<protein>
    <recommendedName>
        <fullName evidence="6">TonB-dependent receptor</fullName>
    </recommendedName>
</protein>
<evidence type="ECO:0008006" key="6">
    <source>
        <dbReference type="Google" id="ProtNLM"/>
    </source>
</evidence>
<sequence>MPGSATGIEYSIGRFDSYNNVTFRLISRMVLSLRTSENLTNSLTLNYRSGNHDRVLTEDDAAVRVVNADDSIGGVVGMTRDVDDYLTLDYQLKAKVYKGLTLTAGIKNLLVDILPFVNGRGFPLLASDAPDGSRTERAQLLIQSAGYLSTSPKATPDWKKRC</sequence>
<evidence type="ECO:0000256" key="3">
    <source>
        <dbReference type="ARBA" id="ARBA00023237"/>
    </source>
</evidence>
<dbReference type="OrthoDB" id="8530571at2"/>
<evidence type="ECO:0000313" key="5">
    <source>
        <dbReference type="Proteomes" id="UP000284006"/>
    </source>
</evidence>
<keyword evidence="5" id="KW-1185">Reference proteome</keyword>
<dbReference type="AlphaFoldDB" id="A0A418XGA3"/>